<gene>
    <name evidence="1" type="ordered locus">LLO_1575</name>
</gene>
<name>D3HSQ4_LEGLN</name>
<dbReference type="SUPFAM" id="SSF51905">
    <property type="entry name" value="FAD/NAD(P)-binding domain"/>
    <property type="match status" value="1"/>
</dbReference>
<organism evidence="1 2">
    <name type="scientific">Legionella longbeachae serogroup 1 (strain NSW150)</name>
    <dbReference type="NCBI Taxonomy" id="661367"/>
    <lineage>
        <taxon>Bacteria</taxon>
        <taxon>Pseudomonadati</taxon>
        <taxon>Pseudomonadota</taxon>
        <taxon>Gammaproteobacteria</taxon>
        <taxon>Legionellales</taxon>
        <taxon>Legionellaceae</taxon>
        <taxon>Legionella</taxon>
    </lineage>
</organism>
<dbReference type="Gene3D" id="3.50.50.60">
    <property type="entry name" value="FAD/NAD(P)-binding domain"/>
    <property type="match status" value="1"/>
</dbReference>
<evidence type="ECO:0000313" key="1">
    <source>
        <dbReference type="EMBL" id="CBJ11943.1"/>
    </source>
</evidence>
<dbReference type="eggNOG" id="COG0654">
    <property type="taxonomic scope" value="Bacteria"/>
</dbReference>
<reference evidence="1 2" key="1">
    <citation type="journal article" date="2010" name="PLoS Genet.">
        <title>Analysis of the Legionella longbeachae genome and transcriptome uncovers unique strategies to cause Legionnaires' disease.</title>
        <authorList>
            <person name="Cazalet C."/>
            <person name="Gomez-Valero L."/>
            <person name="Rusniok C."/>
            <person name="Lomma M."/>
            <person name="Dervins-Ravault D."/>
            <person name="Newton H."/>
            <person name="Sansom F."/>
            <person name="Jarraud S."/>
            <person name="Zidane N."/>
            <person name="Ma L."/>
            <person name="Bouchier C."/>
            <person name="Etienne J."/>
            <person name="Hartland E."/>
            <person name="Buchrieser C."/>
        </authorList>
    </citation>
    <scope>NUCLEOTIDE SEQUENCE [LARGE SCALE GENOMIC DNA]</scope>
    <source>
        <strain evidence="1 2">NSW150</strain>
    </source>
</reference>
<keyword evidence="2" id="KW-1185">Reference proteome</keyword>
<sequence>MRGVSFMALNTDVLVVGAGPIGLINAWGMKYLNPKLNIVVLEKYAEYQRSHTLVMDAKQLEAIMKATHSENHPVLVQLLSQLKKDPHIRTNTLQQILTQLAKSSGVEIQTQQEVKADTIKEKLAQEYPNVRLIIGADGTHSVVSRSLFSENNQVKHEYDYVLQLRFEINGEEKAPGIQTQHFYQQMARKGLIANEYVGHFENGKTPVTMQMMISKEDFLALQKATSKNPIKPFSTSAPAQLDTPKLPSHLQSFITSYLQYKVQDTSSIGQRIDNESIRISVNEAPATYAKQVVNNQGKARVVLEGDSALGLSYFKGLNAGLQASARFLATMSSSIKNSFCNTDKMDESLDKYQTWFLKDFAPKKVKEVGNYSFWRVRSFMNAMRAVRLIKLASVADYDDDLEPAIKDYFNHYTRDPLAKTVNNQWSPFPHREYPLVKFGQLSYIPLKHTAKKIGKIFSDYLKPYKSGHQIGQDFKQPLVGIGSFFAGLLKTGIGIFTLNPWSLIDGLFNMVRGAIELITTPLNWFIKPITRGFVTLIHGGYKKIEENQGMQHLAQYGQAYLAQKEDVDLASDKTIYELLAVCNDMHRKFDKSVSRGQMTDLEIEEYSRYAAIRSDNTLNRQKLARYFSLFTLSNEEKKEVSTPETIRITTSCSF</sequence>
<dbReference type="KEGG" id="llo:LLO_1575"/>
<accession>D3HSQ4</accession>
<dbReference type="Proteomes" id="UP000001060">
    <property type="component" value="Chromosome"/>
</dbReference>
<proteinExistence type="predicted"/>
<protein>
    <submittedName>
        <fullName evidence="1">Uncharacterized protein</fullName>
    </submittedName>
</protein>
<dbReference type="STRING" id="661367.LLO_1575"/>
<dbReference type="HOGENOM" id="CLU_364433_0_0_6"/>
<dbReference type="InterPro" id="IPR036188">
    <property type="entry name" value="FAD/NAD-bd_sf"/>
</dbReference>
<dbReference type="EMBL" id="FN650140">
    <property type="protein sequence ID" value="CBJ11943.1"/>
    <property type="molecule type" value="Genomic_DNA"/>
</dbReference>
<dbReference type="AlphaFoldDB" id="D3HSQ4"/>
<evidence type="ECO:0000313" key="2">
    <source>
        <dbReference type="Proteomes" id="UP000001060"/>
    </source>
</evidence>